<dbReference type="InterPro" id="IPR004089">
    <property type="entry name" value="MCPsignal_dom"/>
</dbReference>
<dbReference type="SMART" id="SM00283">
    <property type="entry name" value="MA"/>
    <property type="match status" value="1"/>
</dbReference>
<feature type="region of interest" description="Disordered" evidence="6">
    <location>
        <begin position="455"/>
        <end position="484"/>
    </location>
</feature>
<dbReference type="GO" id="GO:0006935">
    <property type="term" value="P:chemotaxis"/>
    <property type="evidence" value="ECO:0007669"/>
    <property type="project" value="UniProtKB-KW"/>
</dbReference>
<keyword evidence="11" id="KW-1185">Reference proteome</keyword>
<feature type="transmembrane region" description="Helical" evidence="7">
    <location>
        <begin position="291"/>
        <end position="315"/>
    </location>
</feature>
<dbReference type="PROSITE" id="PS51753">
    <property type="entry name" value="HBM"/>
    <property type="match status" value="1"/>
</dbReference>
<reference evidence="11" key="1">
    <citation type="submission" date="2015-08" db="EMBL/GenBank/DDBJ databases">
        <authorList>
            <person name="Varghese N."/>
        </authorList>
    </citation>
    <scope>NUCLEOTIDE SEQUENCE [LARGE SCALE GENOMIC DNA]</scope>
    <source>
        <strain evidence="11">JCM 18476</strain>
    </source>
</reference>
<feature type="domain" description="Methyl-accepting transducer" evidence="8">
    <location>
        <begin position="415"/>
        <end position="644"/>
    </location>
</feature>
<organism evidence="10 11">
    <name type="scientific">Marinomonas fungiae</name>
    <dbReference type="NCBI Taxonomy" id="1137284"/>
    <lineage>
        <taxon>Bacteria</taxon>
        <taxon>Pseudomonadati</taxon>
        <taxon>Pseudomonadota</taxon>
        <taxon>Gammaproteobacteria</taxon>
        <taxon>Oceanospirillales</taxon>
        <taxon>Oceanospirillaceae</taxon>
        <taxon>Marinomonas</taxon>
    </lineage>
</organism>
<dbReference type="InterPro" id="IPR032255">
    <property type="entry name" value="HBM"/>
</dbReference>
<dbReference type="EMBL" id="CYHG01000017">
    <property type="protein sequence ID" value="CUB06379.1"/>
    <property type="molecule type" value="Genomic_DNA"/>
</dbReference>
<feature type="domain" description="HBM" evidence="9">
    <location>
        <begin position="42"/>
        <end position="282"/>
    </location>
</feature>
<dbReference type="Gene3D" id="6.10.340.10">
    <property type="match status" value="1"/>
</dbReference>
<dbReference type="PANTHER" id="PTHR43531:SF11">
    <property type="entry name" value="METHYL-ACCEPTING CHEMOTAXIS PROTEIN 3"/>
    <property type="match status" value="1"/>
</dbReference>
<dbReference type="PROSITE" id="PS50111">
    <property type="entry name" value="CHEMOTAXIS_TRANSDUC_2"/>
    <property type="match status" value="1"/>
</dbReference>
<dbReference type="Gene3D" id="1.10.287.950">
    <property type="entry name" value="Methyl-accepting chemotaxis protein"/>
    <property type="match status" value="1"/>
</dbReference>
<keyword evidence="7" id="KW-0812">Transmembrane</keyword>
<protein>
    <submittedName>
        <fullName evidence="10">Methyl-accepting chemotaxis sensory transducer</fullName>
    </submittedName>
</protein>
<dbReference type="STRING" id="1137284.GCA_001418205_03548"/>
<evidence type="ECO:0000313" key="10">
    <source>
        <dbReference type="EMBL" id="CUB06379.1"/>
    </source>
</evidence>
<dbReference type="Pfam" id="PF12729">
    <property type="entry name" value="4HB_MCP_1"/>
    <property type="match status" value="1"/>
</dbReference>
<comment type="subcellular location">
    <subcellularLocation>
        <location evidence="1">Membrane</location>
    </subcellularLocation>
</comment>
<dbReference type="GO" id="GO:0007165">
    <property type="term" value="P:signal transduction"/>
    <property type="evidence" value="ECO:0007669"/>
    <property type="project" value="UniProtKB-KW"/>
</dbReference>
<sequence>MLTFKRKLSLGFGVLIALLMIVGSIAFSGLSSSSGDFDSYRQLARSTKAAAAVQSNLLMMRMHVKDYLITADDSDIKAFHGYLDDTREELATAKKSLQKSEWLQLLDRQSNNLALYVESFEKVVENDRNFQHTLDNVLSVKGAELEKILTKLLQAEKNEGDEEAVYSLSMAMRSFLLGRLSVLKFVESDSIKEVDRVNQELSASKQLLEVQANSAIDASIKTEINQAIGLLDEYTQGVGDLKQAGVISNQIITQQLDVVGPKIAAEIDSLMVEVESMQDALGPKVEKNNEFIIYSILACVLASVVIGVLTTFFILRSTQSQLGGDPAFVSGIAKSVAEGDLDIKMPDLKEEQGSLYANIRHMVASLQAKAYLAQKIADGDLKVNVTLASDKDVLGQALQVMVDRLSHVLSEVQMAGEQIAAGSSQVSTFSQSLAEGATHQKDSLESIASALEQLSSQTRQNADSASEANSLAEEAQKSVAQGQSHMEEMILSMSEIKDAGDQISDFIKTIDEIAEQTNLLALNAAIEAARAGEQGRGFAVVADEVRSLASRSTQAAEETSKLIHLSESKTKKGAEIAESTAKALNSIFDSINQTSSLVATITSASREQAQAVEEVSRGVMEVDNVIQTNASASVEGAAAAEELSGQTRSLSDMMRQFKF</sequence>
<accession>A0A0K6ITH7</accession>
<dbReference type="Proteomes" id="UP000182769">
    <property type="component" value="Unassembled WGS sequence"/>
</dbReference>
<dbReference type="GO" id="GO:0004888">
    <property type="term" value="F:transmembrane signaling receptor activity"/>
    <property type="evidence" value="ECO:0007669"/>
    <property type="project" value="TreeGrafter"/>
</dbReference>
<evidence type="ECO:0000259" key="8">
    <source>
        <dbReference type="PROSITE" id="PS50111"/>
    </source>
</evidence>
<evidence type="ECO:0000256" key="6">
    <source>
        <dbReference type="SAM" id="MobiDB-lite"/>
    </source>
</evidence>
<dbReference type="SUPFAM" id="SSF58104">
    <property type="entry name" value="Methyl-accepting chemotaxis protein (MCP) signaling domain"/>
    <property type="match status" value="1"/>
</dbReference>
<dbReference type="InterPro" id="IPR024478">
    <property type="entry name" value="HlyB_4HB_MCP"/>
</dbReference>
<keyword evidence="2" id="KW-0145">Chemotaxis</keyword>
<keyword evidence="7" id="KW-1133">Transmembrane helix</keyword>
<proteinExistence type="inferred from homology"/>
<evidence type="ECO:0000256" key="1">
    <source>
        <dbReference type="ARBA" id="ARBA00004370"/>
    </source>
</evidence>
<dbReference type="FunFam" id="1.10.287.950:FF:000001">
    <property type="entry name" value="Methyl-accepting chemotaxis sensory transducer"/>
    <property type="match status" value="1"/>
</dbReference>
<dbReference type="AlphaFoldDB" id="A0A0K6ITH7"/>
<feature type="compositionally biased region" description="Low complexity" evidence="6">
    <location>
        <begin position="462"/>
        <end position="473"/>
    </location>
</feature>
<comment type="similarity">
    <text evidence="4">Belongs to the methyl-accepting chemotaxis (MCP) protein family.</text>
</comment>
<dbReference type="RefSeq" id="WP_055464557.1">
    <property type="nucleotide sequence ID" value="NZ_CYHG01000017.1"/>
</dbReference>
<dbReference type="SMART" id="SM01358">
    <property type="entry name" value="HBM"/>
    <property type="match status" value="1"/>
</dbReference>
<keyword evidence="7" id="KW-0472">Membrane</keyword>
<keyword evidence="3 5" id="KW-0807">Transducer</keyword>
<evidence type="ECO:0000256" key="2">
    <source>
        <dbReference type="ARBA" id="ARBA00022500"/>
    </source>
</evidence>
<dbReference type="CDD" id="cd11386">
    <property type="entry name" value="MCP_signal"/>
    <property type="match status" value="1"/>
</dbReference>
<dbReference type="PANTHER" id="PTHR43531">
    <property type="entry name" value="PROTEIN ICFG"/>
    <property type="match status" value="1"/>
</dbReference>
<dbReference type="Pfam" id="PF00015">
    <property type="entry name" value="MCPsignal"/>
    <property type="match status" value="1"/>
</dbReference>
<dbReference type="InterPro" id="IPR051310">
    <property type="entry name" value="MCP_chemotaxis"/>
</dbReference>
<evidence type="ECO:0000256" key="5">
    <source>
        <dbReference type="PROSITE-ProRule" id="PRU00284"/>
    </source>
</evidence>
<name>A0A0K6ITH7_9GAMM</name>
<evidence type="ECO:0000256" key="7">
    <source>
        <dbReference type="SAM" id="Phobius"/>
    </source>
</evidence>
<gene>
    <name evidence="10" type="ORF">Ga0061065_11735</name>
</gene>
<evidence type="ECO:0000256" key="3">
    <source>
        <dbReference type="ARBA" id="ARBA00023224"/>
    </source>
</evidence>
<evidence type="ECO:0000313" key="11">
    <source>
        <dbReference type="Proteomes" id="UP000182769"/>
    </source>
</evidence>
<dbReference type="GO" id="GO:0005886">
    <property type="term" value="C:plasma membrane"/>
    <property type="evidence" value="ECO:0007669"/>
    <property type="project" value="TreeGrafter"/>
</dbReference>
<evidence type="ECO:0000259" key="9">
    <source>
        <dbReference type="PROSITE" id="PS51753"/>
    </source>
</evidence>
<evidence type="ECO:0000256" key="4">
    <source>
        <dbReference type="ARBA" id="ARBA00029447"/>
    </source>
</evidence>